<evidence type="ECO:0000256" key="8">
    <source>
        <dbReference type="ARBA" id="ARBA00023306"/>
    </source>
</evidence>
<dbReference type="GO" id="GO:0009252">
    <property type="term" value="P:peptidoglycan biosynthetic process"/>
    <property type="evidence" value="ECO:0007669"/>
    <property type="project" value="UniProtKB-KW"/>
</dbReference>
<organism evidence="17 18">
    <name type="scientific">Candidatus Magasanikbacteria bacterium RIFOXYB1_FULL_40_15</name>
    <dbReference type="NCBI Taxonomy" id="1798697"/>
    <lineage>
        <taxon>Bacteria</taxon>
        <taxon>Candidatus Magasanikiibacteriota</taxon>
    </lineage>
</organism>
<proteinExistence type="inferred from homology"/>
<protein>
    <recommendedName>
        <fullName evidence="12">UDP-N-acetylglucosamine 1-carboxyvinyltransferase</fullName>
        <ecNumber evidence="11">2.5.1.7</ecNumber>
    </recommendedName>
    <alternativeName>
        <fullName evidence="13">Enoylpyruvate transferase</fullName>
    </alternativeName>
    <alternativeName>
        <fullName evidence="14">UDP-N-acetylglucosamine enolpyruvyl transferase</fullName>
    </alternativeName>
</protein>
<dbReference type="SUPFAM" id="SSF55205">
    <property type="entry name" value="EPT/RTPC-like"/>
    <property type="match status" value="1"/>
</dbReference>
<evidence type="ECO:0000256" key="9">
    <source>
        <dbReference type="ARBA" id="ARBA00023316"/>
    </source>
</evidence>
<comment type="catalytic activity">
    <reaction evidence="15">
        <text>phosphoenolpyruvate + UDP-N-acetyl-alpha-D-glucosamine = UDP-N-acetyl-3-O-(1-carboxyvinyl)-alpha-D-glucosamine + phosphate</text>
        <dbReference type="Rhea" id="RHEA:18681"/>
        <dbReference type="ChEBI" id="CHEBI:43474"/>
        <dbReference type="ChEBI" id="CHEBI:57705"/>
        <dbReference type="ChEBI" id="CHEBI:58702"/>
        <dbReference type="ChEBI" id="CHEBI:68483"/>
        <dbReference type="EC" id="2.5.1.7"/>
    </reaction>
</comment>
<keyword evidence="7" id="KW-0573">Peptidoglycan synthesis</keyword>
<name>A0A1F6NHT9_9BACT</name>
<dbReference type="GO" id="GO:0051301">
    <property type="term" value="P:cell division"/>
    <property type="evidence" value="ECO:0007669"/>
    <property type="project" value="UniProtKB-KW"/>
</dbReference>
<sequence length="437" mass="48401">MPNNTFIVNGGKKLKGSIETSSGKNAPIALLCASVLIANKITLKDMSRVEEVERMIEVLSSIGVEFRWIDEKTLYIDSSKDLKMEEINKEACANTRISLLLLGALASREKKYKLYKTGGCKLGERTIRPHLYALEKFGVKVASKANYYEVENAPLKARDIVMYESGDTATENAIMAAALAPGVSTIMFASANYMVQDLCYFLNSAGAKIEGIGTTTLKITGVKKLHKVDEYYIIPDPVDAMAWISLAITTKSPLTVKNCVYDFLALELENLSVMGQKYSLLNKRKSKSGNFTIYDIKITPGNLKALPDKLHGRPYPGLNIDNVPLFVPILTQAKGETLIHDWVYENRAIYYLELKKLGADVLLLDPHRALIKGPTELKANEVDCPPAIRPGMAILIAMLAAKGKSVLRNAYPIERAYENLIQRLRQLGADISTDNNY</sequence>
<evidence type="ECO:0000259" key="16">
    <source>
        <dbReference type="Pfam" id="PF00275"/>
    </source>
</evidence>
<dbReference type="NCBIfam" id="NF006873">
    <property type="entry name" value="PRK09369.1"/>
    <property type="match status" value="1"/>
</dbReference>
<comment type="caution">
    <text evidence="17">The sequence shown here is derived from an EMBL/GenBank/DDBJ whole genome shotgun (WGS) entry which is preliminary data.</text>
</comment>
<dbReference type="InterPro" id="IPR013792">
    <property type="entry name" value="RNA3'P_cycl/enolpyr_Trfase_a/b"/>
</dbReference>
<evidence type="ECO:0000256" key="6">
    <source>
        <dbReference type="ARBA" id="ARBA00022960"/>
    </source>
</evidence>
<evidence type="ECO:0000256" key="1">
    <source>
        <dbReference type="ARBA" id="ARBA00004496"/>
    </source>
</evidence>
<evidence type="ECO:0000256" key="10">
    <source>
        <dbReference type="ARBA" id="ARBA00038367"/>
    </source>
</evidence>
<dbReference type="Gene3D" id="3.65.10.10">
    <property type="entry name" value="Enolpyruvate transferase domain"/>
    <property type="match status" value="2"/>
</dbReference>
<keyword evidence="5" id="KW-0808">Transferase</keyword>
<gene>
    <name evidence="17" type="ORF">A2373_00135</name>
</gene>
<evidence type="ECO:0000256" key="3">
    <source>
        <dbReference type="ARBA" id="ARBA00022490"/>
    </source>
</evidence>
<dbReference type="STRING" id="1798697.A2373_00135"/>
<keyword evidence="3" id="KW-0963">Cytoplasm</keyword>
<dbReference type="InterPro" id="IPR050068">
    <property type="entry name" value="MurA_subfamily"/>
</dbReference>
<dbReference type="InterPro" id="IPR036968">
    <property type="entry name" value="Enolpyruvate_Tfrase_sf"/>
</dbReference>
<keyword evidence="9" id="KW-0961">Cell wall biogenesis/degradation</keyword>
<reference evidence="17 18" key="1">
    <citation type="journal article" date="2016" name="Nat. Commun.">
        <title>Thousands of microbial genomes shed light on interconnected biogeochemical processes in an aquifer system.</title>
        <authorList>
            <person name="Anantharaman K."/>
            <person name="Brown C.T."/>
            <person name="Hug L.A."/>
            <person name="Sharon I."/>
            <person name="Castelle C.J."/>
            <person name="Probst A.J."/>
            <person name="Thomas B.C."/>
            <person name="Singh A."/>
            <person name="Wilkins M.J."/>
            <person name="Karaoz U."/>
            <person name="Brodie E.L."/>
            <person name="Williams K.H."/>
            <person name="Hubbard S.S."/>
            <person name="Banfield J.F."/>
        </authorList>
    </citation>
    <scope>NUCLEOTIDE SEQUENCE [LARGE SCALE GENOMIC DNA]</scope>
</reference>
<evidence type="ECO:0000256" key="7">
    <source>
        <dbReference type="ARBA" id="ARBA00022984"/>
    </source>
</evidence>
<dbReference type="AlphaFoldDB" id="A0A1F6NHT9"/>
<dbReference type="GO" id="GO:0008760">
    <property type="term" value="F:UDP-N-acetylglucosamine 1-carboxyvinyltransferase activity"/>
    <property type="evidence" value="ECO:0007669"/>
    <property type="project" value="UniProtKB-EC"/>
</dbReference>
<feature type="domain" description="Enolpyruvate transferase" evidence="16">
    <location>
        <begin position="8"/>
        <end position="424"/>
    </location>
</feature>
<dbReference type="PANTHER" id="PTHR43783">
    <property type="entry name" value="UDP-N-ACETYLGLUCOSAMINE 1-CARBOXYVINYLTRANSFERASE"/>
    <property type="match status" value="1"/>
</dbReference>
<dbReference type="InterPro" id="IPR001986">
    <property type="entry name" value="Enolpyruvate_Tfrase_dom"/>
</dbReference>
<dbReference type="EMBL" id="MFQS01000016">
    <property type="protein sequence ID" value="OGH83313.1"/>
    <property type="molecule type" value="Genomic_DNA"/>
</dbReference>
<dbReference type="PANTHER" id="PTHR43783:SF1">
    <property type="entry name" value="UDP-N-ACETYLGLUCOSAMINE 1-CARBOXYVINYLTRANSFERASE"/>
    <property type="match status" value="1"/>
</dbReference>
<comment type="subcellular location">
    <subcellularLocation>
        <location evidence="1">Cytoplasm</location>
    </subcellularLocation>
</comment>
<dbReference type="Pfam" id="PF00275">
    <property type="entry name" value="EPSP_synthase"/>
    <property type="match status" value="1"/>
</dbReference>
<evidence type="ECO:0000256" key="14">
    <source>
        <dbReference type="ARBA" id="ARBA00042842"/>
    </source>
</evidence>
<evidence type="ECO:0000256" key="5">
    <source>
        <dbReference type="ARBA" id="ARBA00022679"/>
    </source>
</evidence>
<accession>A0A1F6NHT9</accession>
<evidence type="ECO:0000256" key="11">
    <source>
        <dbReference type="ARBA" id="ARBA00039108"/>
    </source>
</evidence>
<evidence type="ECO:0000313" key="17">
    <source>
        <dbReference type="EMBL" id="OGH83313.1"/>
    </source>
</evidence>
<evidence type="ECO:0000256" key="4">
    <source>
        <dbReference type="ARBA" id="ARBA00022618"/>
    </source>
</evidence>
<evidence type="ECO:0000256" key="2">
    <source>
        <dbReference type="ARBA" id="ARBA00004752"/>
    </source>
</evidence>
<dbReference type="GO" id="GO:0071555">
    <property type="term" value="P:cell wall organization"/>
    <property type="evidence" value="ECO:0007669"/>
    <property type="project" value="UniProtKB-KW"/>
</dbReference>
<keyword evidence="8" id="KW-0131">Cell cycle</keyword>
<evidence type="ECO:0000256" key="13">
    <source>
        <dbReference type="ARBA" id="ARBA00042443"/>
    </source>
</evidence>
<evidence type="ECO:0000256" key="12">
    <source>
        <dbReference type="ARBA" id="ARBA00039754"/>
    </source>
</evidence>
<keyword evidence="4" id="KW-0132">Cell division</keyword>
<comment type="similarity">
    <text evidence="10">Belongs to the EPSP synthase family. MurA subfamily.</text>
</comment>
<dbReference type="GO" id="GO:0005737">
    <property type="term" value="C:cytoplasm"/>
    <property type="evidence" value="ECO:0007669"/>
    <property type="project" value="UniProtKB-SubCell"/>
</dbReference>
<evidence type="ECO:0000313" key="18">
    <source>
        <dbReference type="Proteomes" id="UP000176300"/>
    </source>
</evidence>
<comment type="pathway">
    <text evidence="2">Cell wall biogenesis; peptidoglycan biosynthesis.</text>
</comment>
<dbReference type="GO" id="GO:0008360">
    <property type="term" value="P:regulation of cell shape"/>
    <property type="evidence" value="ECO:0007669"/>
    <property type="project" value="UniProtKB-KW"/>
</dbReference>
<dbReference type="EC" id="2.5.1.7" evidence="11"/>
<dbReference type="Proteomes" id="UP000176300">
    <property type="component" value="Unassembled WGS sequence"/>
</dbReference>
<keyword evidence="6" id="KW-0133">Cell shape</keyword>
<evidence type="ECO:0000256" key="15">
    <source>
        <dbReference type="ARBA" id="ARBA00047527"/>
    </source>
</evidence>